<keyword evidence="10" id="KW-1185">Reference proteome</keyword>
<name>A0A8E7B1X6_9EURY</name>
<evidence type="ECO:0000256" key="6">
    <source>
        <dbReference type="RuleBase" id="RU004075"/>
    </source>
</evidence>
<proteinExistence type="inferred from homology"/>
<keyword evidence="5" id="KW-0663">Pyridoxal phosphate</keyword>
<reference evidence="9 10" key="1">
    <citation type="submission" date="2021-05" db="EMBL/GenBank/DDBJ databases">
        <title>A novel Methanospirillum isolate from a pyrite-forming mixed culture.</title>
        <authorList>
            <person name="Bunk B."/>
            <person name="Sproer C."/>
            <person name="Spring S."/>
            <person name="Pester M."/>
        </authorList>
    </citation>
    <scope>NUCLEOTIDE SEQUENCE [LARGE SCALE GENOMIC DNA]</scope>
    <source>
        <strain evidence="9 10">J.3.6.1-F.2.7.3</strain>
    </source>
</reference>
<dbReference type="Proteomes" id="UP000680656">
    <property type="component" value="Chromosome"/>
</dbReference>
<evidence type="ECO:0000313" key="10">
    <source>
        <dbReference type="Proteomes" id="UP000680656"/>
    </source>
</evidence>
<comment type="similarity">
    <text evidence="2 6">Belongs to the class-V pyridoxal-phosphate-dependent aminotransferase family.</text>
</comment>
<dbReference type="PIRSF" id="PIRSF000524">
    <property type="entry name" value="SPT"/>
    <property type="match status" value="1"/>
</dbReference>
<evidence type="ECO:0000256" key="7">
    <source>
        <dbReference type="RuleBase" id="RU004504"/>
    </source>
</evidence>
<dbReference type="EMBL" id="CP075546">
    <property type="protein sequence ID" value="QVV88968.1"/>
    <property type="molecule type" value="Genomic_DNA"/>
</dbReference>
<dbReference type="GeneID" id="65095523"/>
<dbReference type="GO" id="GO:0004760">
    <property type="term" value="F:L-serine-pyruvate transaminase activity"/>
    <property type="evidence" value="ECO:0007669"/>
    <property type="project" value="TreeGrafter"/>
</dbReference>
<evidence type="ECO:0000259" key="8">
    <source>
        <dbReference type="Pfam" id="PF00266"/>
    </source>
</evidence>
<evidence type="ECO:0000256" key="5">
    <source>
        <dbReference type="ARBA" id="ARBA00022898"/>
    </source>
</evidence>
<feature type="domain" description="Aminotransferase class V" evidence="8">
    <location>
        <begin position="26"/>
        <end position="325"/>
    </location>
</feature>
<keyword evidence="4 9" id="KW-0808">Transferase</keyword>
<sequence length="377" mass="40465">MEDELLLMLPGPVPLPERVRAVMARQAINHRGAEFGNAYADIVRVLKGLFGTKNNPLVISGSGTAGMEAAVANFGKGRKMAHLINGKFGERMYTIGQRYASEARPIESEWGTPLSLEGLKSALEDGCEVVTMVHNETSAGILNPAGEVGKICRKHDALFIMDGVTSIGGDLVKADDWGVDIAVVGSQKCLAAPAGLAAVSVSDRAWDRVVKNPPYYLDLPAYKKNAVREPMETPYTPAVPLFLALREACLIIEEEGIDARIARHHRMAGAVRKAVKAWGLEMFPQIDSLHTYSNTVTAACIPTGSNDKDFRGIVKKLGIQIAGGQDHLKDKIFRIGHMGAVSAPELLATLAATEYAIRTTGHQVRESGVMAAAEDLG</sequence>
<evidence type="ECO:0000256" key="1">
    <source>
        <dbReference type="ARBA" id="ARBA00001933"/>
    </source>
</evidence>
<evidence type="ECO:0000313" key="9">
    <source>
        <dbReference type="EMBL" id="QVV88968.1"/>
    </source>
</evidence>
<dbReference type="PROSITE" id="PS00595">
    <property type="entry name" value="AA_TRANSFER_CLASS_5"/>
    <property type="match status" value="1"/>
</dbReference>
<evidence type="ECO:0000256" key="2">
    <source>
        <dbReference type="ARBA" id="ARBA00009236"/>
    </source>
</evidence>
<dbReference type="InterPro" id="IPR000192">
    <property type="entry name" value="Aminotrans_V_dom"/>
</dbReference>
<dbReference type="PANTHER" id="PTHR21152">
    <property type="entry name" value="AMINOTRANSFERASE CLASS V"/>
    <property type="match status" value="1"/>
</dbReference>
<dbReference type="InterPro" id="IPR020578">
    <property type="entry name" value="Aminotrans_V_PyrdxlP_BS"/>
</dbReference>
<dbReference type="InterPro" id="IPR015424">
    <property type="entry name" value="PyrdxlP-dep_Trfase"/>
</dbReference>
<dbReference type="InterPro" id="IPR015421">
    <property type="entry name" value="PyrdxlP-dep_Trfase_major"/>
</dbReference>
<evidence type="ECO:0000256" key="3">
    <source>
        <dbReference type="ARBA" id="ARBA00022576"/>
    </source>
</evidence>
<dbReference type="AlphaFoldDB" id="A0A8E7B1X6"/>
<dbReference type="SUPFAM" id="SSF53383">
    <property type="entry name" value="PLP-dependent transferases"/>
    <property type="match status" value="1"/>
</dbReference>
<gene>
    <name evidence="9" type="ORF">KHC33_00025</name>
</gene>
<organism evidence="9 10">
    <name type="scientific">Methanospirillum purgamenti</name>
    <dbReference type="NCBI Taxonomy" id="2834276"/>
    <lineage>
        <taxon>Archaea</taxon>
        <taxon>Methanobacteriati</taxon>
        <taxon>Methanobacteriota</taxon>
        <taxon>Stenosarchaea group</taxon>
        <taxon>Methanomicrobia</taxon>
        <taxon>Methanomicrobiales</taxon>
        <taxon>Methanospirillaceae</taxon>
        <taxon>Methanospirillum</taxon>
    </lineage>
</organism>
<dbReference type="InterPro" id="IPR024169">
    <property type="entry name" value="SP_NH2Trfase/AEP_transaminase"/>
</dbReference>
<dbReference type="GO" id="GO:0008453">
    <property type="term" value="F:alanine-glyoxylate transaminase activity"/>
    <property type="evidence" value="ECO:0007669"/>
    <property type="project" value="TreeGrafter"/>
</dbReference>
<comment type="cofactor">
    <cofactor evidence="1 7">
        <name>pyridoxal 5'-phosphate</name>
        <dbReference type="ChEBI" id="CHEBI:597326"/>
    </cofactor>
</comment>
<dbReference type="Pfam" id="PF00266">
    <property type="entry name" value="Aminotran_5"/>
    <property type="match status" value="1"/>
</dbReference>
<dbReference type="InterPro" id="IPR015422">
    <property type="entry name" value="PyrdxlP-dep_Trfase_small"/>
</dbReference>
<dbReference type="GO" id="GO:0019265">
    <property type="term" value="P:glycine biosynthetic process, by transamination of glyoxylate"/>
    <property type="evidence" value="ECO:0007669"/>
    <property type="project" value="TreeGrafter"/>
</dbReference>
<dbReference type="RefSeq" id="WP_214419771.1">
    <property type="nucleotide sequence ID" value="NZ_CP075546.1"/>
</dbReference>
<keyword evidence="3 9" id="KW-0032">Aminotransferase</keyword>
<accession>A0A8E7B1X6</accession>
<evidence type="ECO:0000256" key="4">
    <source>
        <dbReference type="ARBA" id="ARBA00022679"/>
    </source>
</evidence>
<dbReference type="PANTHER" id="PTHR21152:SF24">
    <property type="entry name" value="ALANINE--GLYOXYLATE AMINOTRANSFERASE 1"/>
    <property type="match status" value="1"/>
</dbReference>
<dbReference type="KEGG" id="mrtj:KHC33_00025"/>
<protein>
    <submittedName>
        <fullName evidence="9">Alanine--glyoxylate aminotransferase family protein</fullName>
    </submittedName>
</protein>
<dbReference type="Gene3D" id="3.40.640.10">
    <property type="entry name" value="Type I PLP-dependent aspartate aminotransferase-like (Major domain)"/>
    <property type="match status" value="1"/>
</dbReference>
<dbReference type="Gene3D" id="3.90.1150.10">
    <property type="entry name" value="Aspartate Aminotransferase, domain 1"/>
    <property type="match status" value="1"/>
</dbReference>